<gene>
    <name evidence="1" type="ORF">NQ317_008474</name>
</gene>
<comment type="caution">
    <text evidence="1">The sequence shown here is derived from an EMBL/GenBank/DDBJ whole genome shotgun (WGS) entry which is preliminary data.</text>
</comment>
<protein>
    <submittedName>
        <fullName evidence="1">Uncharacterized protein</fullName>
    </submittedName>
</protein>
<dbReference type="Proteomes" id="UP001162164">
    <property type="component" value="Unassembled WGS sequence"/>
</dbReference>
<keyword evidence="2" id="KW-1185">Reference proteome</keyword>
<reference evidence="1" key="1">
    <citation type="journal article" date="2023" name="Insect Mol. Biol.">
        <title>Genome sequencing provides insights into the evolution of gene families encoding plant cell wall-degrading enzymes in longhorned beetles.</title>
        <authorList>
            <person name="Shin N.R."/>
            <person name="Okamura Y."/>
            <person name="Kirsch R."/>
            <person name="Pauchet Y."/>
        </authorList>
    </citation>
    <scope>NUCLEOTIDE SEQUENCE</scope>
    <source>
        <strain evidence="1">MMC_N1</strain>
    </source>
</reference>
<evidence type="ECO:0000313" key="2">
    <source>
        <dbReference type="Proteomes" id="UP001162164"/>
    </source>
</evidence>
<dbReference type="EMBL" id="JAPWTJ010000737">
    <property type="protein sequence ID" value="KAJ8976021.1"/>
    <property type="molecule type" value="Genomic_DNA"/>
</dbReference>
<proteinExistence type="predicted"/>
<sequence>MSKTVNGYIEDYLNILSEKGFISLINKVTRPELGTCLDHIFVRSKKFDYHTLRSAVIQIQREMFIGILKKCINEEIYKEGSPCRKKKPWITKGLITSMKKRDKLFQDSTKNPLRQDIRETYIKYRNKCRSFIVNKHYDYHIIIIIINSQITAPFTDAMVVSRFSCVKGVRTVVSSTAIFQ</sequence>
<name>A0ABQ9JCU9_9CUCU</name>
<evidence type="ECO:0000313" key="1">
    <source>
        <dbReference type="EMBL" id="KAJ8976021.1"/>
    </source>
</evidence>
<organism evidence="1 2">
    <name type="scientific">Molorchus minor</name>
    <dbReference type="NCBI Taxonomy" id="1323400"/>
    <lineage>
        <taxon>Eukaryota</taxon>
        <taxon>Metazoa</taxon>
        <taxon>Ecdysozoa</taxon>
        <taxon>Arthropoda</taxon>
        <taxon>Hexapoda</taxon>
        <taxon>Insecta</taxon>
        <taxon>Pterygota</taxon>
        <taxon>Neoptera</taxon>
        <taxon>Endopterygota</taxon>
        <taxon>Coleoptera</taxon>
        <taxon>Polyphaga</taxon>
        <taxon>Cucujiformia</taxon>
        <taxon>Chrysomeloidea</taxon>
        <taxon>Cerambycidae</taxon>
        <taxon>Lamiinae</taxon>
        <taxon>Monochamini</taxon>
        <taxon>Molorchus</taxon>
    </lineage>
</organism>
<accession>A0ABQ9JCU9</accession>